<keyword evidence="5 9" id="KW-0801">TPQ</keyword>
<proteinExistence type="inferred from homology"/>
<protein>
    <recommendedName>
        <fullName evidence="9">Amine oxidase</fullName>
        <ecNumber evidence="9">1.4.3.-</ecNumber>
    </recommendedName>
</protein>
<evidence type="ECO:0000256" key="4">
    <source>
        <dbReference type="ARBA" id="ARBA00022723"/>
    </source>
</evidence>
<gene>
    <name evidence="12" type="ORF">ILEXP_LOCUS40314</name>
</gene>
<dbReference type="AlphaFoldDB" id="A0ABC8TNQ9"/>
<keyword evidence="4 9" id="KW-0479">Metal-binding</keyword>
<comment type="similarity">
    <text evidence="2 9">Belongs to the copper/topaquinone oxidase family.</text>
</comment>
<evidence type="ECO:0000313" key="12">
    <source>
        <dbReference type="EMBL" id="CAK9170808.1"/>
    </source>
</evidence>
<sequence length="274" mass="30981">MENHSFPSKAMAPTLKKLLPFFLFSIFSFSPISSHHHPLDPLTPPEFNIIRSIVLSSYAGSNHNLTFQYVGLDEPDKQDILSWLSNQTTTNYSPRRAFVITRLNKQTHEIILDLSTKSIISDKIYTGHGYPVLNMEEQTTASELPLTYPPFMESIKARGLNISEVVCSTYSVGWFGERKSSRVLKILCYYTNGTVNIYARPLEGITVVVDLDEMKIKEYHDKLKVPVPKAEDTEYRLSEQKPPFGPRLNGATILQPKGPGFVIEGHTIRSVFTV</sequence>
<dbReference type="FunFam" id="3.10.450.40:FF:000012">
    <property type="entry name" value="Amine oxidase"/>
    <property type="match status" value="1"/>
</dbReference>
<dbReference type="InterPro" id="IPR000269">
    <property type="entry name" value="Cu_amine_oxidase"/>
</dbReference>
<keyword evidence="6 9" id="KW-0560">Oxidoreductase</keyword>
<comment type="cofactor">
    <cofactor evidence="1">
        <name>Cu cation</name>
        <dbReference type="ChEBI" id="CHEBI:23378"/>
    </cofactor>
</comment>
<dbReference type="InterPro" id="IPR015800">
    <property type="entry name" value="Cu_amine_oxidase_N2"/>
</dbReference>
<keyword evidence="7 9" id="KW-0186">Copper</keyword>
<evidence type="ECO:0000259" key="11">
    <source>
        <dbReference type="Pfam" id="PF02728"/>
    </source>
</evidence>
<dbReference type="PANTHER" id="PTHR10638:SF87">
    <property type="entry name" value="AMINE OXIDASE [COPPER-CONTAINING] ALPHA 2, PEROXISOMAL-RELATED"/>
    <property type="match status" value="1"/>
</dbReference>
<accession>A0ABC8TNQ9</accession>
<feature type="domain" description="Copper amine oxidase N3-terminal" evidence="11">
    <location>
        <begin position="131"/>
        <end position="223"/>
    </location>
</feature>
<dbReference type="GO" id="GO:0016641">
    <property type="term" value="F:oxidoreductase activity, acting on the CH-NH2 group of donors, oxygen as acceptor"/>
    <property type="evidence" value="ECO:0007669"/>
    <property type="project" value="UniProtKB-ARBA"/>
</dbReference>
<comment type="PTM">
    <text evidence="9">Topaquinone (TPQ) is generated by copper-dependent autoxidation of a specific tyrosyl residue.</text>
</comment>
<dbReference type="GO" id="GO:0046872">
    <property type="term" value="F:metal ion binding"/>
    <property type="evidence" value="ECO:0007669"/>
    <property type="project" value="UniProtKB-KW"/>
</dbReference>
<dbReference type="InterPro" id="IPR016182">
    <property type="entry name" value="Cu_amine_oxidase_N-reg"/>
</dbReference>
<keyword evidence="8" id="KW-1015">Disulfide bond</keyword>
<comment type="caution">
    <text evidence="12">The sequence shown here is derived from an EMBL/GenBank/DDBJ whole genome shotgun (WGS) entry which is preliminary data.</text>
</comment>
<evidence type="ECO:0000256" key="1">
    <source>
        <dbReference type="ARBA" id="ARBA00001935"/>
    </source>
</evidence>
<dbReference type="Pfam" id="PF02728">
    <property type="entry name" value="Cu_amine_oxidN3"/>
    <property type="match status" value="1"/>
</dbReference>
<comment type="subunit">
    <text evidence="3">Homodimer.</text>
</comment>
<keyword evidence="13" id="KW-1185">Reference proteome</keyword>
<dbReference type="SUPFAM" id="SSF54416">
    <property type="entry name" value="Amine oxidase N-terminal region"/>
    <property type="match status" value="2"/>
</dbReference>
<organism evidence="12 13">
    <name type="scientific">Ilex paraguariensis</name>
    <name type="common">yerba mate</name>
    <dbReference type="NCBI Taxonomy" id="185542"/>
    <lineage>
        <taxon>Eukaryota</taxon>
        <taxon>Viridiplantae</taxon>
        <taxon>Streptophyta</taxon>
        <taxon>Embryophyta</taxon>
        <taxon>Tracheophyta</taxon>
        <taxon>Spermatophyta</taxon>
        <taxon>Magnoliopsida</taxon>
        <taxon>eudicotyledons</taxon>
        <taxon>Gunneridae</taxon>
        <taxon>Pentapetalae</taxon>
        <taxon>asterids</taxon>
        <taxon>campanulids</taxon>
        <taxon>Aquifoliales</taxon>
        <taxon>Aquifoliaceae</taxon>
        <taxon>Ilex</taxon>
    </lineage>
</organism>
<evidence type="ECO:0000256" key="2">
    <source>
        <dbReference type="ARBA" id="ARBA00007983"/>
    </source>
</evidence>
<dbReference type="EC" id="1.4.3.-" evidence="9"/>
<dbReference type="Proteomes" id="UP001642360">
    <property type="component" value="Unassembled WGS sequence"/>
</dbReference>
<dbReference type="InterPro" id="IPR015802">
    <property type="entry name" value="Cu_amine_oxidase_N3"/>
</dbReference>
<dbReference type="EMBL" id="CAUOFW020005589">
    <property type="protein sequence ID" value="CAK9170808.1"/>
    <property type="molecule type" value="Genomic_DNA"/>
</dbReference>
<evidence type="ECO:0000313" key="13">
    <source>
        <dbReference type="Proteomes" id="UP001642360"/>
    </source>
</evidence>
<evidence type="ECO:0000256" key="7">
    <source>
        <dbReference type="ARBA" id="ARBA00023008"/>
    </source>
</evidence>
<dbReference type="PANTHER" id="PTHR10638">
    <property type="entry name" value="COPPER AMINE OXIDASE"/>
    <property type="match status" value="1"/>
</dbReference>
<evidence type="ECO:0000256" key="3">
    <source>
        <dbReference type="ARBA" id="ARBA00011738"/>
    </source>
</evidence>
<dbReference type="GO" id="GO:0009308">
    <property type="term" value="P:amine metabolic process"/>
    <property type="evidence" value="ECO:0007669"/>
    <property type="project" value="UniProtKB-UniRule"/>
</dbReference>
<evidence type="ECO:0000256" key="6">
    <source>
        <dbReference type="ARBA" id="ARBA00023002"/>
    </source>
</evidence>
<dbReference type="Pfam" id="PF02727">
    <property type="entry name" value="Cu_amine_oxidN2"/>
    <property type="match status" value="1"/>
</dbReference>
<dbReference type="Gene3D" id="3.10.450.40">
    <property type="match status" value="2"/>
</dbReference>
<evidence type="ECO:0000256" key="9">
    <source>
        <dbReference type="RuleBase" id="RU000672"/>
    </source>
</evidence>
<name>A0ABC8TNQ9_9AQUA</name>
<evidence type="ECO:0000259" key="10">
    <source>
        <dbReference type="Pfam" id="PF02727"/>
    </source>
</evidence>
<evidence type="ECO:0000256" key="5">
    <source>
        <dbReference type="ARBA" id="ARBA00022772"/>
    </source>
</evidence>
<dbReference type="FunFam" id="3.10.450.40:FF:000005">
    <property type="entry name" value="Amine oxidase"/>
    <property type="match status" value="1"/>
</dbReference>
<comment type="cofactor">
    <cofactor evidence="9">
        <name>Cu cation</name>
        <dbReference type="ChEBI" id="CHEBI:23378"/>
    </cofactor>
    <text evidence="9">Contains 1 topaquinone per subunit.</text>
</comment>
<feature type="domain" description="Copper amine oxidase N2-terminal" evidence="10">
    <location>
        <begin position="37"/>
        <end position="124"/>
    </location>
</feature>
<evidence type="ECO:0000256" key="8">
    <source>
        <dbReference type="ARBA" id="ARBA00023157"/>
    </source>
</evidence>
<reference evidence="12 13" key="1">
    <citation type="submission" date="2024-02" db="EMBL/GenBank/DDBJ databases">
        <authorList>
            <person name="Vignale AGUSTIN F."/>
            <person name="Sosa J E."/>
            <person name="Modenutti C."/>
        </authorList>
    </citation>
    <scope>NUCLEOTIDE SEQUENCE [LARGE SCALE GENOMIC DNA]</scope>
</reference>